<dbReference type="Pfam" id="PF05016">
    <property type="entry name" value="ParE_toxin"/>
    <property type="match status" value="1"/>
</dbReference>
<dbReference type="InterPro" id="IPR007712">
    <property type="entry name" value="RelE/ParE_toxin"/>
</dbReference>
<gene>
    <name evidence="3" type="ORF">CLV63_105230</name>
</gene>
<dbReference type="PANTHER" id="PTHR35601">
    <property type="entry name" value="TOXIN RELE"/>
    <property type="match status" value="1"/>
</dbReference>
<dbReference type="AlphaFoldDB" id="A0A2P8DMX2"/>
<comment type="similarity">
    <text evidence="1">Belongs to the RelE toxin family.</text>
</comment>
<protein>
    <submittedName>
        <fullName evidence="3">mRNA interferase RelE/StbE</fullName>
    </submittedName>
</protein>
<reference evidence="3 4" key="1">
    <citation type="submission" date="2018-03" db="EMBL/GenBank/DDBJ databases">
        <title>Genomic Encyclopedia of Archaeal and Bacterial Type Strains, Phase II (KMG-II): from individual species to whole genera.</title>
        <authorList>
            <person name="Goeker M."/>
        </authorList>
    </citation>
    <scope>NUCLEOTIDE SEQUENCE [LARGE SCALE GENOMIC DNA]</scope>
    <source>
        <strain evidence="3 4">DSM 45312</strain>
    </source>
</reference>
<dbReference type="NCBIfam" id="TIGR02385">
    <property type="entry name" value="RelE_StbE"/>
    <property type="match status" value="1"/>
</dbReference>
<dbReference type="RefSeq" id="WP_106582620.1">
    <property type="nucleotide sequence ID" value="NZ_PYGA01000005.1"/>
</dbReference>
<dbReference type="Proteomes" id="UP000240542">
    <property type="component" value="Unassembled WGS sequence"/>
</dbReference>
<dbReference type="EMBL" id="PYGA01000005">
    <property type="protein sequence ID" value="PSK98556.1"/>
    <property type="molecule type" value="Genomic_DNA"/>
</dbReference>
<accession>A0A2P8DMX2</accession>
<proteinExistence type="inferred from homology"/>
<name>A0A2P8DMX2_9ACTN</name>
<keyword evidence="4" id="KW-1185">Reference proteome</keyword>
<organism evidence="3 4">
    <name type="scientific">Murinocardiopsis flavida</name>
    <dbReference type="NCBI Taxonomy" id="645275"/>
    <lineage>
        <taxon>Bacteria</taxon>
        <taxon>Bacillati</taxon>
        <taxon>Actinomycetota</taxon>
        <taxon>Actinomycetes</taxon>
        <taxon>Streptosporangiales</taxon>
        <taxon>Nocardiopsidaceae</taxon>
        <taxon>Murinocardiopsis</taxon>
    </lineage>
</organism>
<evidence type="ECO:0000313" key="3">
    <source>
        <dbReference type="EMBL" id="PSK98556.1"/>
    </source>
</evidence>
<dbReference type="Gene3D" id="3.30.2310.20">
    <property type="entry name" value="RelE-like"/>
    <property type="match status" value="1"/>
</dbReference>
<dbReference type="PANTHER" id="PTHR35601:SF1">
    <property type="entry name" value="TOXIN RELE"/>
    <property type="match status" value="1"/>
</dbReference>
<comment type="caution">
    <text evidence="3">The sequence shown here is derived from an EMBL/GenBank/DDBJ whole genome shotgun (WGS) entry which is preliminary data.</text>
</comment>
<dbReference type="SUPFAM" id="SSF143011">
    <property type="entry name" value="RelE-like"/>
    <property type="match status" value="1"/>
</dbReference>
<dbReference type="OrthoDB" id="5326046at2"/>
<keyword evidence="2" id="KW-1277">Toxin-antitoxin system</keyword>
<evidence type="ECO:0000256" key="2">
    <source>
        <dbReference type="ARBA" id="ARBA00022649"/>
    </source>
</evidence>
<dbReference type="InterPro" id="IPR035093">
    <property type="entry name" value="RelE/ParE_toxin_dom_sf"/>
</dbReference>
<evidence type="ECO:0000256" key="1">
    <source>
        <dbReference type="ARBA" id="ARBA00006226"/>
    </source>
</evidence>
<evidence type="ECO:0000313" key="4">
    <source>
        <dbReference type="Proteomes" id="UP000240542"/>
    </source>
</evidence>
<sequence length="90" mass="10707">MTWKIEITPRADRALRQIDRKEAERIRDFLYERIAPAEDPRSLGDALQGARMAGLWRYRVGGYRFVVHIEDEVVRIVVVRIGHRREVYRS</sequence>